<protein>
    <submittedName>
        <fullName evidence="2">Uncharacterized protein</fullName>
    </submittedName>
</protein>
<dbReference type="EMBL" id="BAABKX010000015">
    <property type="protein sequence ID" value="GAA5057929.1"/>
    <property type="molecule type" value="Genomic_DNA"/>
</dbReference>
<reference evidence="2 3" key="1">
    <citation type="journal article" date="2019" name="Int. J. Syst. Evol. Microbiol.">
        <title>The Global Catalogue of Microorganisms (GCM) 10K type strain sequencing project: providing services to taxonomists for standard genome sequencing and annotation.</title>
        <authorList>
            <consortium name="The Broad Institute Genomics Platform"/>
            <consortium name="The Broad Institute Genome Sequencing Center for Infectious Disease"/>
            <person name="Wu L."/>
            <person name="Ma J."/>
        </authorList>
    </citation>
    <scope>NUCLEOTIDE SEQUENCE [LARGE SCALE GENOMIC DNA]</scope>
    <source>
        <strain evidence="2 3">JCM 17504</strain>
    </source>
</reference>
<feature type="transmembrane region" description="Helical" evidence="1">
    <location>
        <begin position="198"/>
        <end position="223"/>
    </location>
</feature>
<dbReference type="AlphaFoldDB" id="A0AAV3UMA3"/>
<evidence type="ECO:0000313" key="2">
    <source>
        <dbReference type="EMBL" id="GAA5057929.1"/>
    </source>
</evidence>
<keyword evidence="1" id="KW-1133">Transmembrane helix</keyword>
<keyword evidence="1" id="KW-0812">Transmembrane</keyword>
<feature type="transmembrane region" description="Helical" evidence="1">
    <location>
        <begin position="165"/>
        <end position="186"/>
    </location>
</feature>
<feature type="transmembrane region" description="Helical" evidence="1">
    <location>
        <begin position="266"/>
        <end position="284"/>
    </location>
</feature>
<sequence>MHVLSSKRETLESSTFIVPAFPLLGIFETMNRYMRIHSGAQQPHVDVRCCWRPLAEAVLAGKPIYVRPAVDNKPPLFELLNVAVAATGQYLLVFFVLVGFANAAIAILLWRICAQRDASRVGLVAGLLFLTSVPAAGGTVVNVRSFAIAAILLSLSVNDPIARGASIAVAGLFSQHAVFAIPALAYDRLRELDRDSGIRWLASFSFAGIGVVAVTFAFVYAVWGQASFHGAVYWSFGAAEKYTTNPVVPSLIGDTNRWMSALYHEALKHLILIVPATIVVQLALSDRDTRRPTLSTNAPVLTSALLALSMMAPLVVRAYRAYWLYPLPFLALLASVGYQEFFKATTE</sequence>
<comment type="caution">
    <text evidence="2">The sequence shown here is derived from an EMBL/GenBank/DDBJ whole genome shotgun (WGS) entry which is preliminary data.</text>
</comment>
<dbReference type="Proteomes" id="UP001501729">
    <property type="component" value="Unassembled WGS sequence"/>
</dbReference>
<feature type="transmembrane region" description="Helical" evidence="1">
    <location>
        <begin position="322"/>
        <end position="342"/>
    </location>
</feature>
<accession>A0AAV3UMA3</accession>
<proteinExistence type="predicted"/>
<feature type="transmembrane region" description="Helical" evidence="1">
    <location>
        <begin position="90"/>
        <end position="110"/>
    </location>
</feature>
<dbReference type="RefSeq" id="WP_227773855.1">
    <property type="nucleotide sequence ID" value="NZ_BAABKX010000015.1"/>
</dbReference>
<evidence type="ECO:0000313" key="3">
    <source>
        <dbReference type="Proteomes" id="UP001501729"/>
    </source>
</evidence>
<feature type="transmembrane region" description="Helical" evidence="1">
    <location>
        <begin position="122"/>
        <end position="153"/>
    </location>
</feature>
<keyword evidence="1" id="KW-0472">Membrane</keyword>
<dbReference type="GeneID" id="68614089"/>
<organism evidence="2 3">
    <name type="scientific">Haladaptatus pallidirubidus</name>
    <dbReference type="NCBI Taxonomy" id="1008152"/>
    <lineage>
        <taxon>Archaea</taxon>
        <taxon>Methanobacteriati</taxon>
        <taxon>Methanobacteriota</taxon>
        <taxon>Stenosarchaea group</taxon>
        <taxon>Halobacteria</taxon>
        <taxon>Halobacteriales</taxon>
        <taxon>Haladaptataceae</taxon>
        <taxon>Haladaptatus</taxon>
    </lineage>
</organism>
<gene>
    <name evidence="2" type="ORF">GCM10025751_40370</name>
</gene>
<keyword evidence="3" id="KW-1185">Reference proteome</keyword>
<name>A0AAV3UMA3_9EURY</name>
<evidence type="ECO:0000256" key="1">
    <source>
        <dbReference type="SAM" id="Phobius"/>
    </source>
</evidence>
<feature type="transmembrane region" description="Helical" evidence="1">
    <location>
        <begin position="296"/>
        <end position="316"/>
    </location>
</feature>